<dbReference type="CDD" id="cd19088">
    <property type="entry name" value="AKR_AKR13B1"/>
    <property type="match status" value="1"/>
</dbReference>
<reference evidence="3 4" key="1">
    <citation type="submission" date="2019-07" db="EMBL/GenBank/DDBJ databases">
        <title>Draft genome sequence of Brevibacterium aurantiacum XU54 isolated from Xinjiang China.</title>
        <authorList>
            <person name="Xu X."/>
        </authorList>
    </citation>
    <scope>NUCLEOTIDE SEQUENCE [LARGE SCALE GENOMIC DNA]</scope>
    <source>
        <strain evidence="3 4">XU54</strain>
    </source>
</reference>
<comment type="caution">
    <text evidence="3">The sequence shown here is derived from an EMBL/GenBank/DDBJ whole genome shotgun (WGS) entry which is preliminary data.</text>
</comment>
<gene>
    <name evidence="3" type="ORF">FO013_13680</name>
</gene>
<proteinExistence type="predicted"/>
<dbReference type="InterPro" id="IPR020471">
    <property type="entry name" value="AKR"/>
</dbReference>
<dbReference type="InterPro" id="IPR023210">
    <property type="entry name" value="NADP_OxRdtase_dom"/>
</dbReference>
<dbReference type="Gene3D" id="3.20.20.100">
    <property type="entry name" value="NADP-dependent oxidoreductase domain"/>
    <property type="match status" value="1"/>
</dbReference>
<dbReference type="EMBL" id="VLTK01000007">
    <property type="protein sequence ID" value="TSI15071.1"/>
    <property type="molecule type" value="Genomic_DNA"/>
</dbReference>
<dbReference type="GO" id="GO:0005737">
    <property type="term" value="C:cytoplasm"/>
    <property type="evidence" value="ECO:0007669"/>
    <property type="project" value="TreeGrafter"/>
</dbReference>
<dbReference type="GO" id="GO:0016491">
    <property type="term" value="F:oxidoreductase activity"/>
    <property type="evidence" value="ECO:0007669"/>
    <property type="project" value="UniProtKB-KW"/>
</dbReference>
<feature type="domain" description="NADP-dependent oxidoreductase" evidence="2">
    <location>
        <begin position="21"/>
        <end position="293"/>
    </location>
</feature>
<evidence type="ECO:0000256" key="1">
    <source>
        <dbReference type="ARBA" id="ARBA00023002"/>
    </source>
</evidence>
<organism evidence="3 4">
    <name type="scientific">Brevibacterium aurantiacum</name>
    <dbReference type="NCBI Taxonomy" id="273384"/>
    <lineage>
        <taxon>Bacteria</taxon>
        <taxon>Bacillati</taxon>
        <taxon>Actinomycetota</taxon>
        <taxon>Actinomycetes</taxon>
        <taxon>Micrococcales</taxon>
        <taxon>Brevibacteriaceae</taxon>
        <taxon>Brevibacterium</taxon>
    </lineage>
</organism>
<dbReference type="Pfam" id="PF00248">
    <property type="entry name" value="Aldo_ket_red"/>
    <property type="match status" value="1"/>
</dbReference>
<evidence type="ECO:0000313" key="3">
    <source>
        <dbReference type="EMBL" id="TSI15071.1"/>
    </source>
</evidence>
<dbReference type="PANTHER" id="PTHR43625:SF40">
    <property type="entry name" value="ALDO-KETO REDUCTASE YAKC [NADP(+)]"/>
    <property type="match status" value="1"/>
</dbReference>
<dbReference type="PANTHER" id="PTHR43625">
    <property type="entry name" value="AFLATOXIN B1 ALDEHYDE REDUCTASE"/>
    <property type="match status" value="1"/>
</dbReference>
<keyword evidence="4" id="KW-1185">Reference proteome</keyword>
<evidence type="ECO:0000313" key="4">
    <source>
        <dbReference type="Proteomes" id="UP000316406"/>
    </source>
</evidence>
<dbReference type="PRINTS" id="PR00069">
    <property type="entry name" value="ALDKETRDTASE"/>
</dbReference>
<dbReference type="RefSeq" id="WP_143923118.1">
    <property type="nucleotide sequence ID" value="NZ_VLTK01000007.1"/>
</dbReference>
<name>A0A556CCB1_BREAU</name>
<accession>A0A556CCB1</accession>
<dbReference type="Proteomes" id="UP000316406">
    <property type="component" value="Unassembled WGS sequence"/>
</dbReference>
<evidence type="ECO:0000259" key="2">
    <source>
        <dbReference type="Pfam" id="PF00248"/>
    </source>
</evidence>
<dbReference type="AlphaFoldDB" id="A0A556CCB1"/>
<dbReference type="SUPFAM" id="SSF51430">
    <property type="entry name" value="NAD(P)-linked oxidoreductase"/>
    <property type="match status" value="1"/>
</dbReference>
<dbReference type="InterPro" id="IPR050791">
    <property type="entry name" value="Aldo-Keto_reductase"/>
</dbReference>
<protein>
    <submittedName>
        <fullName evidence="3">Aldo/keto reductase</fullName>
    </submittedName>
</protein>
<dbReference type="OrthoDB" id="9768793at2"/>
<sequence length="303" mass="32262">MSTAETRRDATIELAGLTISKVGYGTMQLERLGDDPQAAIGVVRRAVDEGVGVIDTAHFYGDGFVNDILRRALTDDEEIVMSTKVGAEYDPAGAIPLRPAQKPHQLRAGVEDNLRSLGVEYIDLLFLRRLDAGPGITAEGDQLVALDDQLAELEQLRAEGKIGHIGLSGITGDSLDEAVLGVIAAVQNNFSLVDRGDEPILRACADNGVVWMPFFPLGGAQPGIAKVGSHPVVRDIAATLGITPAQLGLAWLLHHAANTVLVPGTTSIAHLRENLAVSAIELSAEVMDQLDQFDWPGKLDQLD</sequence>
<dbReference type="InterPro" id="IPR036812">
    <property type="entry name" value="NAD(P)_OxRdtase_dom_sf"/>
</dbReference>
<keyword evidence="1" id="KW-0560">Oxidoreductase</keyword>